<dbReference type="AlphaFoldDB" id="G6XIR3"/>
<dbReference type="InterPro" id="IPR006949">
    <property type="entry name" value="Barrel_Baseplate_J-like"/>
</dbReference>
<dbReference type="OrthoDB" id="7565172at2"/>
<dbReference type="PANTHER" id="PTHR37829">
    <property type="entry name" value="PHAGE-LIKE ELEMENT PBSX PROTEIN XKDT"/>
    <property type="match status" value="1"/>
</dbReference>
<comment type="similarity">
    <text evidence="1">Belongs to the Mu gp47/PBSX XkdT family.</text>
</comment>
<dbReference type="RefSeq" id="WP_008851290.1">
    <property type="nucleotide sequence ID" value="NZ_AGQV01000002.1"/>
</dbReference>
<keyword evidence="6" id="KW-1185">Reference proteome</keyword>
<feature type="domain" description="Baseplate J-like central" evidence="3">
    <location>
        <begin position="195"/>
        <end position="293"/>
    </location>
</feature>
<feature type="domain" description="Baseplate protein J-like barrel" evidence="2">
    <location>
        <begin position="92"/>
        <end position="164"/>
    </location>
</feature>
<reference evidence="5 6" key="1">
    <citation type="submission" date="2011-10" db="EMBL/GenBank/DDBJ databases">
        <title>Genome sequence of Gluconobacter morbifer G707, isolated from Drosophila gut.</title>
        <authorList>
            <person name="Lee W.-J."/>
            <person name="Kim E.-K."/>
        </authorList>
    </citation>
    <scope>NUCLEOTIDE SEQUENCE [LARGE SCALE GENOMIC DNA]</scope>
    <source>
        <strain evidence="5 6">G707</strain>
    </source>
</reference>
<evidence type="ECO:0000313" key="5">
    <source>
        <dbReference type="EMBL" id="EHH68371.1"/>
    </source>
</evidence>
<accession>G6XIR3</accession>
<feature type="domain" description="Baseplate J-like C-terminal" evidence="4">
    <location>
        <begin position="309"/>
        <end position="377"/>
    </location>
</feature>
<dbReference type="PANTHER" id="PTHR37829:SF3">
    <property type="entry name" value="PROTEIN JAYE-RELATED"/>
    <property type="match status" value="1"/>
</dbReference>
<evidence type="ECO:0000256" key="1">
    <source>
        <dbReference type="ARBA" id="ARBA00038087"/>
    </source>
</evidence>
<dbReference type="InterPro" id="IPR052399">
    <property type="entry name" value="Phage_Baseplate_Assmbl_Protein"/>
</dbReference>
<evidence type="ECO:0000259" key="2">
    <source>
        <dbReference type="Pfam" id="PF04865"/>
    </source>
</evidence>
<evidence type="ECO:0000259" key="4">
    <source>
        <dbReference type="Pfam" id="PF26079"/>
    </source>
</evidence>
<dbReference type="STRING" id="1088869.GMO_11410"/>
<proteinExistence type="inferred from homology"/>
<dbReference type="Pfam" id="PF26079">
    <property type="entry name" value="Baseplate_J_C"/>
    <property type="match status" value="1"/>
</dbReference>
<dbReference type="Proteomes" id="UP000004949">
    <property type="component" value="Unassembled WGS sequence"/>
</dbReference>
<evidence type="ECO:0000259" key="3">
    <source>
        <dbReference type="Pfam" id="PF26078"/>
    </source>
</evidence>
<dbReference type="InterPro" id="IPR058531">
    <property type="entry name" value="Baseplate_J_M"/>
</dbReference>
<name>G6XIR3_9PROT</name>
<organism evidence="5 6">
    <name type="scientific">Gluconobacter morbifer G707</name>
    <dbReference type="NCBI Taxonomy" id="1088869"/>
    <lineage>
        <taxon>Bacteria</taxon>
        <taxon>Pseudomonadati</taxon>
        <taxon>Pseudomonadota</taxon>
        <taxon>Alphaproteobacteria</taxon>
        <taxon>Acetobacterales</taxon>
        <taxon>Acetobacteraceae</taxon>
        <taxon>Gluconobacter</taxon>
    </lineage>
</organism>
<sequence length="380" mass="39348">MPWSRPTLTDLIEQAKQDVSSANLPGVDGLLNLSVLFTLGYAVAGLSNLHYGYQDWIARQGTPWGATGEYADGWGSLKGVIRKAATSAVLSFQFSGTQGTVLPAGSSVTVSNNLIFSTNSDAIVSSSGMVTVEATASGTGADYNLSAGTSVSLSSPVSGISSTGSVVSIVTAGAAQETDDAYKTRYLKKYASSAGGGSATDYVDWAEAVTGVTRAWCNPYGFGAGTVVVYIMLDEANAAYNGFPQGTDGSATGETRYPVASGNQLAVANAIYNGQDGENDDEQPVTALVIVCAPLQRPIDFQFGELSSADDTTLGLIKEALADMMVQKGSPLGMTLYPSDWNEAIASVESLTNFYVSSPVEPIALPVGYLPVLGEVVLPS</sequence>
<gene>
    <name evidence="5" type="ORF">GMO_11410</name>
</gene>
<dbReference type="Pfam" id="PF26078">
    <property type="entry name" value="Baseplate_J_M"/>
    <property type="match status" value="1"/>
</dbReference>
<evidence type="ECO:0000313" key="6">
    <source>
        <dbReference type="Proteomes" id="UP000004949"/>
    </source>
</evidence>
<protein>
    <submittedName>
        <fullName evidence="5">Uncharacterized protein</fullName>
    </submittedName>
</protein>
<dbReference type="eggNOG" id="COG3299">
    <property type="taxonomic scope" value="Bacteria"/>
</dbReference>
<dbReference type="EMBL" id="AGQV01000002">
    <property type="protein sequence ID" value="EHH68371.1"/>
    <property type="molecule type" value="Genomic_DNA"/>
</dbReference>
<dbReference type="Pfam" id="PF04865">
    <property type="entry name" value="Baseplate_J"/>
    <property type="match status" value="1"/>
</dbReference>
<dbReference type="InterPro" id="IPR058530">
    <property type="entry name" value="Baseplate_J-like_C"/>
</dbReference>
<comment type="caution">
    <text evidence="5">The sequence shown here is derived from an EMBL/GenBank/DDBJ whole genome shotgun (WGS) entry which is preliminary data.</text>
</comment>
<dbReference type="PATRIC" id="fig|1088869.3.peg.1139"/>